<evidence type="ECO:0000256" key="2">
    <source>
        <dbReference type="ARBA" id="ARBA00004787"/>
    </source>
</evidence>
<evidence type="ECO:0000256" key="6">
    <source>
        <dbReference type="ARBA" id="ARBA00023229"/>
    </source>
</evidence>
<dbReference type="GO" id="GO:0050518">
    <property type="term" value="F:2-C-methyl-D-erythritol 4-phosphate cytidylyltransferase activity"/>
    <property type="evidence" value="ECO:0007669"/>
    <property type="project" value="UniProtKB-UniRule"/>
</dbReference>
<evidence type="ECO:0000256" key="5">
    <source>
        <dbReference type="ARBA" id="ARBA00022695"/>
    </source>
</evidence>
<keyword evidence="5 7" id="KW-0548">Nucleotidyltransferase</keyword>
<evidence type="ECO:0000313" key="8">
    <source>
        <dbReference type="EMBL" id="HFC93694.1"/>
    </source>
</evidence>
<dbReference type="EC" id="2.7.7.60" evidence="7"/>
<keyword evidence="4 7" id="KW-0808">Transferase</keyword>
<dbReference type="Proteomes" id="UP000885750">
    <property type="component" value="Unassembled WGS sequence"/>
</dbReference>
<sequence length="239" mass="26405">MPNNPITSSIWVVIPAAGVGKRMQSDRPKQYLPLFNKTVIEHTLSCFSRHKAVAGIVISLHPDDPYWQELNIDLPIVHYVAKGGKERSDSVLNALQLMQNELKITADTWVMVHDAARPCLLEADIDKLISTCLHGDAVGGILAKKTSDTMKRSTVDNTILLTENRENLWHALTPQMFRLKPLSDALQNAQVQHAVITDEASALEYSGKSPLLVEASGSNIKITHPDDLALAEFLLRGQD</sequence>
<gene>
    <name evidence="7" type="primary">ispD</name>
    <name evidence="8" type="ORF">ENJ51_12885</name>
</gene>
<comment type="pathway">
    <text evidence="2 7">Isoprenoid biosynthesis; isopentenyl diphosphate biosynthesis via DXP pathway; isopentenyl diphosphate from 1-deoxy-D-xylulose 5-phosphate: step 2/6.</text>
</comment>
<dbReference type="InterPro" id="IPR034683">
    <property type="entry name" value="IspD/TarI"/>
</dbReference>
<dbReference type="HAMAP" id="MF_00108">
    <property type="entry name" value="IspD"/>
    <property type="match status" value="1"/>
</dbReference>
<dbReference type="FunFam" id="3.90.550.10:FF:000003">
    <property type="entry name" value="2-C-methyl-D-erythritol 4-phosphate cytidylyltransferase"/>
    <property type="match status" value="1"/>
</dbReference>
<dbReference type="NCBIfam" id="TIGR00453">
    <property type="entry name" value="ispD"/>
    <property type="match status" value="1"/>
</dbReference>
<dbReference type="PANTHER" id="PTHR32125:SF4">
    <property type="entry name" value="2-C-METHYL-D-ERYTHRITOL 4-PHOSPHATE CYTIDYLYLTRANSFERASE, CHLOROPLASTIC"/>
    <property type="match status" value="1"/>
</dbReference>
<dbReference type="InterPro" id="IPR029044">
    <property type="entry name" value="Nucleotide-diphossugar_trans"/>
</dbReference>
<comment type="similarity">
    <text evidence="3 7">Belongs to the IspD/TarI cytidylyltransferase family. IspD subfamily.</text>
</comment>
<dbReference type="UniPathway" id="UPA00056">
    <property type="reaction ID" value="UER00093"/>
</dbReference>
<proteinExistence type="inferred from homology"/>
<dbReference type="SUPFAM" id="SSF53448">
    <property type="entry name" value="Nucleotide-diphospho-sugar transferases"/>
    <property type="match status" value="1"/>
</dbReference>
<dbReference type="PANTHER" id="PTHR32125">
    <property type="entry name" value="2-C-METHYL-D-ERYTHRITOL 4-PHOSPHATE CYTIDYLYLTRANSFERASE, CHLOROPLASTIC"/>
    <property type="match status" value="1"/>
</dbReference>
<evidence type="ECO:0000256" key="1">
    <source>
        <dbReference type="ARBA" id="ARBA00001282"/>
    </source>
</evidence>
<evidence type="ECO:0000256" key="4">
    <source>
        <dbReference type="ARBA" id="ARBA00022679"/>
    </source>
</evidence>
<feature type="site" description="Transition state stabilizer" evidence="7">
    <location>
        <position position="29"/>
    </location>
</feature>
<feature type="site" description="Transition state stabilizer" evidence="7">
    <location>
        <position position="22"/>
    </location>
</feature>
<dbReference type="InterPro" id="IPR050088">
    <property type="entry name" value="IspD/TarI_cytidylyltransf_bact"/>
</dbReference>
<reference evidence="8" key="1">
    <citation type="journal article" date="2020" name="mSystems">
        <title>Genome- and Community-Level Interaction Insights into Carbon Utilization and Element Cycling Functions of Hydrothermarchaeota in Hydrothermal Sediment.</title>
        <authorList>
            <person name="Zhou Z."/>
            <person name="Liu Y."/>
            <person name="Xu W."/>
            <person name="Pan J."/>
            <person name="Luo Z.H."/>
            <person name="Li M."/>
        </authorList>
    </citation>
    <scope>NUCLEOTIDE SEQUENCE [LARGE SCALE GENOMIC DNA]</scope>
    <source>
        <strain evidence="8">HyVt-493</strain>
    </source>
</reference>
<dbReference type="Gene3D" id="3.90.550.10">
    <property type="entry name" value="Spore Coat Polysaccharide Biosynthesis Protein SpsA, Chain A"/>
    <property type="match status" value="1"/>
</dbReference>
<evidence type="ECO:0000256" key="3">
    <source>
        <dbReference type="ARBA" id="ARBA00009789"/>
    </source>
</evidence>
<dbReference type="AlphaFoldDB" id="A0A7V2WWA7"/>
<comment type="catalytic activity">
    <reaction evidence="1 7">
        <text>2-C-methyl-D-erythritol 4-phosphate + CTP + H(+) = 4-CDP-2-C-methyl-D-erythritol + diphosphate</text>
        <dbReference type="Rhea" id="RHEA:13429"/>
        <dbReference type="ChEBI" id="CHEBI:15378"/>
        <dbReference type="ChEBI" id="CHEBI:33019"/>
        <dbReference type="ChEBI" id="CHEBI:37563"/>
        <dbReference type="ChEBI" id="CHEBI:57823"/>
        <dbReference type="ChEBI" id="CHEBI:58262"/>
        <dbReference type="EC" id="2.7.7.60"/>
    </reaction>
</comment>
<dbReference type="EMBL" id="DRMS01000487">
    <property type="protein sequence ID" value="HFC93694.1"/>
    <property type="molecule type" value="Genomic_DNA"/>
</dbReference>
<dbReference type="PROSITE" id="PS01295">
    <property type="entry name" value="ISPD"/>
    <property type="match status" value="1"/>
</dbReference>
<dbReference type="GO" id="GO:0019288">
    <property type="term" value="P:isopentenyl diphosphate biosynthetic process, methylerythritol 4-phosphate pathway"/>
    <property type="evidence" value="ECO:0007669"/>
    <property type="project" value="UniProtKB-UniRule"/>
</dbReference>
<dbReference type="InterPro" id="IPR001228">
    <property type="entry name" value="IspD"/>
</dbReference>
<dbReference type="Pfam" id="PF01128">
    <property type="entry name" value="IspD"/>
    <property type="match status" value="1"/>
</dbReference>
<feature type="site" description="Positions MEP for the nucleophilic attack" evidence="7">
    <location>
        <position position="221"/>
    </location>
</feature>
<organism evidence="8">
    <name type="scientific">Leucothrix mucor</name>
    <dbReference type="NCBI Taxonomy" id="45248"/>
    <lineage>
        <taxon>Bacteria</taxon>
        <taxon>Pseudomonadati</taxon>
        <taxon>Pseudomonadota</taxon>
        <taxon>Gammaproteobacteria</taxon>
        <taxon>Thiotrichales</taxon>
        <taxon>Thiotrichaceae</taxon>
        <taxon>Leucothrix</taxon>
    </lineage>
</organism>
<name>A0A7V2WWA7_LEUMU</name>
<comment type="function">
    <text evidence="7">Catalyzes the formation of 4-diphosphocytidyl-2-C-methyl-D-erythritol from CTP and 2-C-methyl-D-erythritol 4-phosphate (MEP).</text>
</comment>
<dbReference type="InterPro" id="IPR018294">
    <property type="entry name" value="ISPD_synthase_CS"/>
</dbReference>
<evidence type="ECO:0000256" key="7">
    <source>
        <dbReference type="HAMAP-Rule" id="MF_00108"/>
    </source>
</evidence>
<dbReference type="CDD" id="cd02516">
    <property type="entry name" value="CDP-ME_synthetase"/>
    <property type="match status" value="1"/>
</dbReference>
<comment type="caution">
    <text evidence="8">The sequence shown here is derived from an EMBL/GenBank/DDBJ whole genome shotgun (WGS) entry which is preliminary data.</text>
</comment>
<keyword evidence="6 7" id="KW-0414">Isoprene biosynthesis</keyword>
<accession>A0A7V2WWA7</accession>
<protein>
    <recommendedName>
        <fullName evidence="7">2-C-methyl-D-erythritol 4-phosphate cytidylyltransferase</fullName>
        <ecNumber evidence="7">2.7.7.60</ecNumber>
    </recommendedName>
    <alternativeName>
        <fullName evidence="7">4-diphosphocytidyl-2C-methyl-D-erythritol synthase</fullName>
    </alternativeName>
    <alternativeName>
        <fullName evidence="7">MEP cytidylyltransferase</fullName>
        <shortName evidence="7">MCT</shortName>
    </alternativeName>
</protein>
<feature type="site" description="Positions MEP for the nucleophilic attack" evidence="7">
    <location>
        <position position="165"/>
    </location>
</feature>